<keyword evidence="3 4" id="KW-0456">Lyase</keyword>
<dbReference type="NCBIfam" id="TIGR00011">
    <property type="entry name" value="YbaK_EbsC"/>
    <property type="match status" value="1"/>
</dbReference>
<organism evidence="6 7">
    <name type="scientific">Auraticoccus cholistanensis</name>
    <dbReference type="NCBI Taxonomy" id="2656650"/>
    <lineage>
        <taxon>Bacteria</taxon>
        <taxon>Bacillati</taxon>
        <taxon>Actinomycetota</taxon>
        <taxon>Actinomycetes</taxon>
        <taxon>Propionibacteriales</taxon>
        <taxon>Propionibacteriaceae</taxon>
        <taxon>Auraticoccus</taxon>
    </lineage>
</organism>
<dbReference type="SUPFAM" id="SSF55826">
    <property type="entry name" value="YbaK/ProRS associated domain"/>
    <property type="match status" value="1"/>
</dbReference>
<dbReference type="InterPro" id="IPR004369">
    <property type="entry name" value="Prolyl-tRNA_editing_YbaK/EbsC"/>
</dbReference>
<dbReference type="InterPro" id="IPR007214">
    <property type="entry name" value="YbaK/aa-tRNA-synth-assoc-dom"/>
</dbReference>
<evidence type="ECO:0000256" key="2">
    <source>
        <dbReference type="ARBA" id="ARBA00022917"/>
    </source>
</evidence>
<dbReference type="Gene3D" id="3.90.960.10">
    <property type="entry name" value="YbaK/aminoacyl-tRNA synthetase-associated domain"/>
    <property type="match status" value="1"/>
</dbReference>
<dbReference type="GO" id="GO:0002161">
    <property type="term" value="F:aminoacyl-tRNA deacylase activity"/>
    <property type="evidence" value="ECO:0007669"/>
    <property type="project" value="InterPro"/>
</dbReference>
<dbReference type="GO" id="GO:0006412">
    <property type="term" value="P:translation"/>
    <property type="evidence" value="ECO:0007669"/>
    <property type="project" value="UniProtKB-KW"/>
</dbReference>
<evidence type="ECO:0000256" key="1">
    <source>
        <dbReference type="ARBA" id="ARBA00009798"/>
    </source>
</evidence>
<dbReference type="AlphaFoldDB" id="A0A6A9UWT2"/>
<dbReference type="RefSeq" id="WP_156609454.1">
    <property type="nucleotide sequence ID" value="NZ_WPCU01000005.1"/>
</dbReference>
<dbReference type="InterPro" id="IPR036754">
    <property type="entry name" value="YbaK/aa-tRNA-synt-asso_dom_sf"/>
</dbReference>
<dbReference type="CDD" id="cd00002">
    <property type="entry name" value="YbaK_deacylase"/>
    <property type="match status" value="1"/>
</dbReference>
<evidence type="ECO:0000313" key="7">
    <source>
        <dbReference type="Proteomes" id="UP000435304"/>
    </source>
</evidence>
<dbReference type="PANTHER" id="PTHR30411:SF0">
    <property type="entry name" value="CYS-TRNA(PRO)_CYS-TRNA(CYS) DEACYLASE YBAK"/>
    <property type="match status" value="1"/>
</dbReference>
<dbReference type="EMBL" id="WPCU01000005">
    <property type="protein sequence ID" value="MVA75974.1"/>
    <property type="molecule type" value="Genomic_DNA"/>
</dbReference>
<dbReference type="GO" id="GO:0016829">
    <property type="term" value="F:lyase activity"/>
    <property type="evidence" value="ECO:0007669"/>
    <property type="project" value="UniProtKB-KW"/>
</dbReference>
<comment type="caution">
    <text evidence="6">The sequence shown here is derived from an EMBL/GenBank/DDBJ whole genome shotgun (WGS) entry which is preliminary data.</text>
</comment>
<comment type="similarity">
    <text evidence="1 4">Belongs to the prolyl-tRNA editing family. YbaK/EbsC subfamily.</text>
</comment>
<evidence type="ECO:0000313" key="6">
    <source>
        <dbReference type="EMBL" id="MVA75974.1"/>
    </source>
</evidence>
<keyword evidence="2 4" id="KW-0648">Protein biosynthesis</keyword>
<reference evidence="6 7" key="1">
    <citation type="submission" date="2019-12" db="EMBL/GenBank/DDBJ databases">
        <title>Auraticoccus cholistani sp. nov., an actinomycete isolated from soil of Cholistan desert.</title>
        <authorList>
            <person name="Cheema M.T."/>
        </authorList>
    </citation>
    <scope>NUCLEOTIDE SEQUENCE [LARGE SCALE GENOMIC DNA]</scope>
    <source>
        <strain evidence="6 7">F435</strain>
    </source>
</reference>
<accession>A0A6A9UWT2</accession>
<evidence type="ECO:0000256" key="3">
    <source>
        <dbReference type="ARBA" id="ARBA00023239"/>
    </source>
</evidence>
<protein>
    <recommendedName>
        <fullName evidence="4">Cys-tRNA(Pro)/Cys-tRNA(Cys) deacylase</fullName>
        <ecNumber evidence="4">4.2.-.-</ecNumber>
    </recommendedName>
</protein>
<dbReference type="Proteomes" id="UP000435304">
    <property type="component" value="Unassembled WGS sequence"/>
</dbReference>
<proteinExistence type="inferred from homology"/>
<dbReference type="PANTHER" id="PTHR30411">
    <property type="entry name" value="CYTOPLASMIC PROTEIN"/>
    <property type="match status" value="1"/>
</dbReference>
<name>A0A6A9UWT2_9ACTN</name>
<dbReference type="Pfam" id="PF04073">
    <property type="entry name" value="tRNA_edit"/>
    <property type="match status" value="1"/>
</dbReference>
<sequence length="168" mass="17054">MARRERGPRGRAGAATPALEVLTAAGTAHTLHPYEHTEGETHFGQEAVAALGVPAERVLKTVVADCGGELVVTVVPVARQVDLKALAAALGAKKAAMAAPAAAERSSGYVVGGISPLGQRTRLRTVVDASALDHTTVLVSAGRRGLQVELDPADLVALTGAEVAAVGR</sequence>
<dbReference type="PIRSF" id="PIRSF006181">
    <property type="entry name" value="EbsC_YbaK"/>
    <property type="match status" value="1"/>
</dbReference>
<gene>
    <name evidence="6" type="primary">ybaK</name>
    <name evidence="6" type="ORF">GC722_08050</name>
</gene>
<evidence type="ECO:0000256" key="4">
    <source>
        <dbReference type="PIRNR" id="PIRNR006181"/>
    </source>
</evidence>
<keyword evidence="7" id="KW-1185">Reference proteome</keyword>
<dbReference type="EC" id="4.2.-.-" evidence="4"/>
<feature type="domain" description="YbaK/aminoacyl-tRNA synthetase-associated" evidence="5">
    <location>
        <begin position="45"/>
        <end position="157"/>
    </location>
</feature>
<evidence type="ECO:0000259" key="5">
    <source>
        <dbReference type="Pfam" id="PF04073"/>
    </source>
</evidence>